<gene>
    <name evidence="2" type="ORF">J2X05_000849</name>
</gene>
<keyword evidence="1" id="KW-0812">Transmembrane</keyword>
<evidence type="ECO:0000313" key="3">
    <source>
        <dbReference type="Proteomes" id="UP001253595"/>
    </source>
</evidence>
<dbReference type="Proteomes" id="UP001253595">
    <property type="component" value="Unassembled WGS sequence"/>
</dbReference>
<name>A0ABU1UUI8_9GAMM</name>
<organism evidence="2 3">
    <name type="scientific">Cellvibrio fibrivorans</name>
    <dbReference type="NCBI Taxonomy" id="126350"/>
    <lineage>
        <taxon>Bacteria</taxon>
        <taxon>Pseudomonadati</taxon>
        <taxon>Pseudomonadota</taxon>
        <taxon>Gammaproteobacteria</taxon>
        <taxon>Cellvibrionales</taxon>
        <taxon>Cellvibrionaceae</taxon>
        <taxon>Cellvibrio</taxon>
    </lineage>
</organism>
<dbReference type="EMBL" id="JAVDVX010000001">
    <property type="protein sequence ID" value="MDR7088846.1"/>
    <property type="molecule type" value="Genomic_DNA"/>
</dbReference>
<proteinExistence type="predicted"/>
<evidence type="ECO:0000313" key="2">
    <source>
        <dbReference type="EMBL" id="MDR7088846.1"/>
    </source>
</evidence>
<keyword evidence="1" id="KW-0472">Membrane</keyword>
<reference evidence="2 3" key="1">
    <citation type="submission" date="2023-07" db="EMBL/GenBank/DDBJ databases">
        <title>Sorghum-associated microbial communities from plants grown in Nebraska, USA.</title>
        <authorList>
            <person name="Schachtman D."/>
        </authorList>
    </citation>
    <scope>NUCLEOTIDE SEQUENCE [LARGE SCALE GENOMIC DNA]</scope>
    <source>
        <strain evidence="2 3">BE190</strain>
    </source>
</reference>
<keyword evidence="1" id="KW-1133">Transmembrane helix</keyword>
<sequence>MATSAIVGPGLLMGTFALIILTGVVLALVEKRLEPKREH</sequence>
<feature type="transmembrane region" description="Helical" evidence="1">
    <location>
        <begin position="6"/>
        <end position="29"/>
    </location>
</feature>
<evidence type="ECO:0000256" key="1">
    <source>
        <dbReference type="SAM" id="Phobius"/>
    </source>
</evidence>
<keyword evidence="3" id="KW-1185">Reference proteome</keyword>
<protein>
    <submittedName>
        <fullName evidence="2">Uncharacterized protein</fullName>
    </submittedName>
</protein>
<comment type="caution">
    <text evidence="2">The sequence shown here is derived from an EMBL/GenBank/DDBJ whole genome shotgun (WGS) entry which is preliminary data.</text>
</comment>
<accession>A0ABU1UUI8</accession>